<accession>A0ABY9J311</accession>
<sequence>MASQPRRRGQETLGTADLGAHEPRFVEAGLERVGDGSHSAPELSPGNSYKLAVVCAGSGKITLSIALKNPVRRTVACDGVPYRQDLAAPSGKVRIDTAALPGATGMVAWRVDQAEG</sequence>
<evidence type="ECO:0000313" key="3">
    <source>
        <dbReference type="Proteomes" id="UP001235744"/>
    </source>
</evidence>
<dbReference type="Proteomes" id="UP001235744">
    <property type="component" value="Chromosome"/>
</dbReference>
<name>A0ABY9J311_9ACTN</name>
<feature type="region of interest" description="Disordered" evidence="1">
    <location>
        <begin position="1"/>
        <end position="21"/>
    </location>
</feature>
<dbReference type="EMBL" id="CP120988">
    <property type="protein sequence ID" value="WLQ61980.1"/>
    <property type="molecule type" value="Genomic_DNA"/>
</dbReference>
<protein>
    <submittedName>
        <fullName evidence="2">Uncharacterized protein</fullName>
    </submittedName>
</protein>
<evidence type="ECO:0000256" key="1">
    <source>
        <dbReference type="SAM" id="MobiDB-lite"/>
    </source>
</evidence>
<proteinExistence type="predicted"/>
<organism evidence="2 3">
    <name type="scientific">Streptomyces poriferorum</name>
    <dbReference type="NCBI Taxonomy" id="2798799"/>
    <lineage>
        <taxon>Bacteria</taxon>
        <taxon>Bacillati</taxon>
        <taxon>Actinomycetota</taxon>
        <taxon>Actinomycetes</taxon>
        <taxon>Kitasatosporales</taxon>
        <taxon>Streptomycetaceae</taxon>
        <taxon>Streptomyces</taxon>
    </lineage>
</organism>
<keyword evidence="3" id="KW-1185">Reference proteome</keyword>
<dbReference type="RefSeq" id="WP_219575554.1">
    <property type="nucleotide sequence ID" value="NZ_CP120988.1"/>
</dbReference>
<reference evidence="2 3" key="1">
    <citation type="submission" date="2023-03" db="EMBL/GenBank/DDBJ databases">
        <title>Isolation and description of six Streptomyces strains from soil environments, able to metabolize different microbial glucans.</title>
        <authorList>
            <person name="Widen T."/>
            <person name="Larsbrink J."/>
        </authorList>
    </citation>
    <scope>NUCLEOTIDE SEQUENCE [LARGE SCALE GENOMIC DNA]</scope>
    <source>
        <strain evidence="2 3">Alt2</strain>
    </source>
</reference>
<gene>
    <name evidence="2" type="ORF">P8A19_24760</name>
</gene>
<evidence type="ECO:0000313" key="2">
    <source>
        <dbReference type="EMBL" id="WLQ61980.1"/>
    </source>
</evidence>